<dbReference type="GO" id="GO:0003964">
    <property type="term" value="F:RNA-directed DNA polymerase activity"/>
    <property type="evidence" value="ECO:0007669"/>
    <property type="project" value="UniProtKB-KW"/>
</dbReference>
<feature type="region of interest" description="Disordered" evidence="7">
    <location>
        <begin position="600"/>
        <end position="672"/>
    </location>
</feature>
<gene>
    <name evidence="10" type="ORF">MCOR_47238</name>
</gene>
<reference evidence="10 11" key="1">
    <citation type="submission" date="2020-06" db="EMBL/GenBank/DDBJ databases">
        <authorList>
            <person name="Li R."/>
            <person name="Bekaert M."/>
        </authorList>
    </citation>
    <scope>NUCLEOTIDE SEQUENCE [LARGE SCALE GENOMIC DNA]</scope>
    <source>
        <strain evidence="11">wild</strain>
    </source>
</reference>
<keyword evidence="8" id="KW-0472">Membrane</keyword>
<evidence type="ECO:0000259" key="9">
    <source>
        <dbReference type="PROSITE" id="PS50013"/>
    </source>
</evidence>
<evidence type="ECO:0000256" key="5">
    <source>
        <dbReference type="ARBA" id="ARBA00022801"/>
    </source>
</evidence>
<keyword evidence="1" id="KW-0808">Transferase</keyword>
<evidence type="ECO:0000256" key="3">
    <source>
        <dbReference type="ARBA" id="ARBA00022722"/>
    </source>
</evidence>
<dbReference type="Gene3D" id="2.40.50.40">
    <property type="match status" value="1"/>
</dbReference>
<dbReference type="Gene3D" id="1.10.340.70">
    <property type="match status" value="1"/>
</dbReference>
<dbReference type="Pfam" id="PF17917">
    <property type="entry name" value="RT_RNaseH"/>
    <property type="match status" value="1"/>
</dbReference>
<keyword evidence="4" id="KW-0255">Endonuclease</keyword>
<keyword evidence="5" id="KW-0378">Hydrolase</keyword>
<proteinExistence type="predicted"/>
<dbReference type="PANTHER" id="PTHR37984">
    <property type="entry name" value="PROTEIN CBG26694"/>
    <property type="match status" value="1"/>
</dbReference>
<sequence length="853" mass="98398">MQIINPNKDPFTIPRNQVVAMVSHVDIKTIQNLSDVEKQNTNTNSISNLETKQKDKSKKKSKLDFNLSSAELTDIGKQKLKTFLDSNRNVFATDLSELGQTKIYQHEIQTTHEIPVRTSPYRTTPVMKEMQKQVDTLLANNIIRPSTSPYNSSVVLVKKKDNSFRFTIDFRKVNVISKAMFYPLPNLNDVFDTIGAVKPKIWSSLDMAQGYWQIELHPNSWHKSAFVTHNGSLKNEKKNWTISEKECLAVLEGIKQHTVYLSNNKFKVFTDHKALIWLHKSKDTNSKLGRWALQLQDFEIIYKEGKIIRMLMQFLESHIHPKSPELNDMNEQDNNDLGENPYPIVNSMSQKCSQNEDKKINGGYIEMRFEYGHDDPIVASIVENKLDNLSDVAKLQRECPELTDIIAFLENGTLPKDEKKAKTVYFDKDNYRLGQHGELIHQWWPRTKGVPRIEAMIEQLVLPKILREDALLSYHDCKAGGGHTGIEKTYAALHLKYYWPGMYQQVYSYVISCDKCQRAKRPAHKQPAPPMPLPEPDFRIGDKVLLQCMKVPKGLSPKLHAKWIGPYYITNVGQNNTYKLRRLSDHKIIKSRIHANRIKPYEDPRNVREQVRRNNDDLNDSNFQNNDSIDIDKNKDETQLPNNVNDENLEQDKQNDTDKNDQTQSETDDDSEFLAEKLVAKKKRNGKNLYRVKWVGYKKTTWVAEEDIGEGLLVEFYTKYTKSVVNPINLALLQQFFTSKQLVEINGSSTFVEKMNIIVPDFKIYNQSYSSFLVKDQKEHLSLKKMAKVAKREGVIFQDLAEPLLDGQIDIESNWPNLNGTLGLIGTCLASITFIYCIWSFLKTRKLTTTIVI</sequence>
<protein>
    <recommendedName>
        <fullName evidence="9">Chromo domain-containing protein</fullName>
    </recommendedName>
</protein>
<dbReference type="InterPro" id="IPR050951">
    <property type="entry name" value="Retrovirus_Pol_polyprotein"/>
</dbReference>
<feature type="domain" description="Chromo" evidence="9">
    <location>
        <begin position="673"/>
        <end position="729"/>
    </location>
</feature>
<organism evidence="10 11">
    <name type="scientific">Mytilus coruscus</name>
    <name type="common">Sea mussel</name>
    <dbReference type="NCBI Taxonomy" id="42192"/>
    <lineage>
        <taxon>Eukaryota</taxon>
        <taxon>Metazoa</taxon>
        <taxon>Spiralia</taxon>
        <taxon>Lophotrochozoa</taxon>
        <taxon>Mollusca</taxon>
        <taxon>Bivalvia</taxon>
        <taxon>Autobranchia</taxon>
        <taxon>Pteriomorphia</taxon>
        <taxon>Mytilida</taxon>
        <taxon>Mytiloidea</taxon>
        <taxon>Mytilidae</taxon>
        <taxon>Mytilinae</taxon>
        <taxon>Mytilus</taxon>
    </lineage>
</organism>
<evidence type="ECO:0000256" key="1">
    <source>
        <dbReference type="ARBA" id="ARBA00022679"/>
    </source>
</evidence>
<dbReference type="Pfam" id="PF17921">
    <property type="entry name" value="Integrase_H2C2"/>
    <property type="match status" value="1"/>
</dbReference>
<accession>A0A6J8E352</accession>
<keyword evidence="11" id="KW-1185">Reference proteome</keyword>
<feature type="compositionally biased region" description="Basic and acidic residues" evidence="7">
    <location>
        <begin position="650"/>
        <end position="661"/>
    </location>
</feature>
<dbReference type="SMART" id="SM00298">
    <property type="entry name" value="CHROMO"/>
    <property type="match status" value="1"/>
</dbReference>
<evidence type="ECO:0000256" key="4">
    <source>
        <dbReference type="ARBA" id="ARBA00022759"/>
    </source>
</evidence>
<dbReference type="GO" id="GO:0004519">
    <property type="term" value="F:endonuclease activity"/>
    <property type="evidence" value="ECO:0007669"/>
    <property type="project" value="UniProtKB-KW"/>
</dbReference>
<dbReference type="InterPro" id="IPR000953">
    <property type="entry name" value="Chromo/chromo_shadow_dom"/>
</dbReference>
<keyword evidence="6" id="KW-0695">RNA-directed DNA polymerase</keyword>
<name>A0A6J8E352_MYTCO</name>
<evidence type="ECO:0000256" key="2">
    <source>
        <dbReference type="ARBA" id="ARBA00022695"/>
    </source>
</evidence>
<evidence type="ECO:0000256" key="7">
    <source>
        <dbReference type="SAM" id="MobiDB-lite"/>
    </source>
</evidence>
<dbReference type="PROSITE" id="PS50013">
    <property type="entry name" value="CHROMO_2"/>
    <property type="match status" value="1"/>
</dbReference>
<dbReference type="PANTHER" id="PTHR37984:SF5">
    <property type="entry name" value="PROTEIN NYNRIN-LIKE"/>
    <property type="match status" value="1"/>
</dbReference>
<evidence type="ECO:0000256" key="6">
    <source>
        <dbReference type="ARBA" id="ARBA00022918"/>
    </source>
</evidence>
<dbReference type="EMBL" id="CACVKT020008348">
    <property type="protein sequence ID" value="CAC5414433.1"/>
    <property type="molecule type" value="Genomic_DNA"/>
</dbReference>
<keyword evidence="8" id="KW-0812">Transmembrane</keyword>
<evidence type="ECO:0000313" key="11">
    <source>
        <dbReference type="Proteomes" id="UP000507470"/>
    </source>
</evidence>
<feature type="transmembrane region" description="Helical" evidence="8">
    <location>
        <begin position="822"/>
        <end position="842"/>
    </location>
</feature>
<evidence type="ECO:0000313" key="10">
    <source>
        <dbReference type="EMBL" id="CAC5414433.1"/>
    </source>
</evidence>
<dbReference type="SUPFAM" id="SSF56672">
    <property type="entry name" value="DNA/RNA polymerases"/>
    <property type="match status" value="1"/>
</dbReference>
<dbReference type="SUPFAM" id="SSF54160">
    <property type="entry name" value="Chromo domain-like"/>
    <property type="match status" value="1"/>
</dbReference>
<dbReference type="InterPro" id="IPR041373">
    <property type="entry name" value="RT_RNaseH"/>
</dbReference>
<dbReference type="InterPro" id="IPR043128">
    <property type="entry name" value="Rev_trsase/Diguanyl_cyclase"/>
</dbReference>
<dbReference type="Gene3D" id="3.30.70.270">
    <property type="match status" value="1"/>
</dbReference>
<dbReference type="Gene3D" id="3.10.10.10">
    <property type="entry name" value="HIV Type 1 Reverse Transcriptase, subunit A, domain 1"/>
    <property type="match status" value="1"/>
</dbReference>
<feature type="compositionally biased region" description="Basic and acidic residues" evidence="7">
    <location>
        <begin position="600"/>
        <end position="616"/>
    </location>
</feature>
<keyword evidence="3" id="KW-0540">Nuclease</keyword>
<dbReference type="InterPro" id="IPR041588">
    <property type="entry name" value="Integrase_H2C2"/>
</dbReference>
<dbReference type="CDD" id="cd01647">
    <property type="entry name" value="RT_LTR"/>
    <property type="match status" value="1"/>
</dbReference>
<evidence type="ECO:0000256" key="8">
    <source>
        <dbReference type="SAM" id="Phobius"/>
    </source>
</evidence>
<dbReference type="GO" id="GO:0016787">
    <property type="term" value="F:hydrolase activity"/>
    <property type="evidence" value="ECO:0007669"/>
    <property type="project" value="UniProtKB-KW"/>
</dbReference>
<keyword evidence="8" id="KW-1133">Transmembrane helix</keyword>
<dbReference type="Proteomes" id="UP000507470">
    <property type="component" value="Unassembled WGS sequence"/>
</dbReference>
<dbReference type="OrthoDB" id="7789754at2759"/>
<keyword evidence="2" id="KW-0548">Nucleotidyltransferase</keyword>
<dbReference type="AlphaFoldDB" id="A0A6J8E352"/>
<dbReference type="InterPro" id="IPR043502">
    <property type="entry name" value="DNA/RNA_pol_sf"/>
</dbReference>
<dbReference type="CDD" id="cd00024">
    <property type="entry name" value="CD_CSD"/>
    <property type="match status" value="1"/>
</dbReference>
<dbReference type="FunFam" id="1.10.340.70:FF:000001">
    <property type="entry name" value="Retrovirus-related Pol polyprotein from transposon gypsy-like Protein"/>
    <property type="match status" value="1"/>
</dbReference>
<dbReference type="InterPro" id="IPR016197">
    <property type="entry name" value="Chromo-like_dom_sf"/>
</dbReference>